<comment type="caution">
    <text evidence="2">The sequence shown here is derived from an EMBL/GenBank/DDBJ whole genome shotgun (WGS) entry which is preliminary data.</text>
</comment>
<protein>
    <submittedName>
        <fullName evidence="2">Uncharacterized protein</fullName>
    </submittedName>
</protein>
<keyword evidence="1" id="KW-0472">Membrane</keyword>
<accession>A0ABU7A651</accession>
<proteinExistence type="predicted"/>
<dbReference type="Proteomes" id="UP001345963">
    <property type="component" value="Unassembled WGS sequence"/>
</dbReference>
<feature type="transmembrane region" description="Helical" evidence="1">
    <location>
        <begin position="38"/>
        <end position="63"/>
    </location>
</feature>
<feature type="transmembrane region" description="Helical" evidence="1">
    <location>
        <begin position="12"/>
        <end position="32"/>
    </location>
</feature>
<keyword evidence="3" id="KW-1185">Reference proteome</keyword>
<keyword evidence="1" id="KW-1133">Transmembrane helix</keyword>
<evidence type="ECO:0000256" key="1">
    <source>
        <dbReference type="SAM" id="Phobius"/>
    </source>
</evidence>
<evidence type="ECO:0000313" key="2">
    <source>
        <dbReference type="EMBL" id="MED6233360.1"/>
    </source>
</evidence>
<reference evidence="2 3" key="1">
    <citation type="submission" date="2021-07" db="EMBL/GenBank/DDBJ databases">
        <authorList>
            <person name="Palmer J.M."/>
        </authorList>
    </citation>
    <scope>NUCLEOTIDE SEQUENCE [LARGE SCALE GENOMIC DNA]</scope>
    <source>
        <strain evidence="2 3">AT_MEX2019</strain>
        <tissue evidence="2">Muscle</tissue>
    </source>
</reference>
<name>A0ABU7A651_9TELE</name>
<sequence length="110" mass="12432">MSVCSVVRLPPFPLTLSLPLPFAHLFPVPPYISNSSFFQIFFLLLSSCFIAFFNFPLFLYCALQTCSHFLVFPSPLSFPLLSTEMQDGYSHSSATTRLPMCSFERMTGDQ</sequence>
<gene>
    <name evidence="2" type="ORF">ATANTOWER_010711</name>
</gene>
<keyword evidence="1" id="KW-0812">Transmembrane</keyword>
<organism evidence="2 3">
    <name type="scientific">Ataeniobius toweri</name>
    <dbReference type="NCBI Taxonomy" id="208326"/>
    <lineage>
        <taxon>Eukaryota</taxon>
        <taxon>Metazoa</taxon>
        <taxon>Chordata</taxon>
        <taxon>Craniata</taxon>
        <taxon>Vertebrata</taxon>
        <taxon>Euteleostomi</taxon>
        <taxon>Actinopterygii</taxon>
        <taxon>Neopterygii</taxon>
        <taxon>Teleostei</taxon>
        <taxon>Neoteleostei</taxon>
        <taxon>Acanthomorphata</taxon>
        <taxon>Ovalentaria</taxon>
        <taxon>Atherinomorphae</taxon>
        <taxon>Cyprinodontiformes</taxon>
        <taxon>Goodeidae</taxon>
        <taxon>Ataeniobius</taxon>
    </lineage>
</organism>
<dbReference type="EMBL" id="JAHUTI010002358">
    <property type="protein sequence ID" value="MED6233360.1"/>
    <property type="molecule type" value="Genomic_DNA"/>
</dbReference>
<evidence type="ECO:0000313" key="3">
    <source>
        <dbReference type="Proteomes" id="UP001345963"/>
    </source>
</evidence>